<dbReference type="InterPro" id="IPR046931">
    <property type="entry name" value="HTH_61"/>
</dbReference>
<dbReference type="SMART" id="SM00487">
    <property type="entry name" value="DEXDc"/>
    <property type="match status" value="1"/>
</dbReference>
<dbReference type="PANTHER" id="PTHR47961">
    <property type="entry name" value="DNA POLYMERASE THETA, PUTATIVE (AFU_ORTHOLOGUE AFUA_1G05260)-RELATED"/>
    <property type="match status" value="1"/>
</dbReference>
<feature type="compositionally biased region" description="Low complexity" evidence="10">
    <location>
        <begin position="8"/>
        <end position="31"/>
    </location>
</feature>
<dbReference type="PANTHER" id="PTHR47961:SF6">
    <property type="entry name" value="DNA-DIRECTED DNA POLYMERASE"/>
    <property type="match status" value="1"/>
</dbReference>
<feature type="domain" description="Helicase C-terminal" evidence="12">
    <location>
        <begin position="723"/>
        <end position="908"/>
    </location>
</feature>
<dbReference type="InterPro" id="IPR014001">
    <property type="entry name" value="Helicase_ATP-bd"/>
</dbReference>
<dbReference type="GeneID" id="31361132"/>
<feature type="region of interest" description="Disordered" evidence="10">
    <location>
        <begin position="150"/>
        <end position="215"/>
    </location>
</feature>
<feature type="region of interest" description="Disordered" evidence="10">
    <location>
        <begin position="1"/>
        <end position="31"/>
    </location>
</feature>
<dbReference type="InParanoid" id="D3BAR7"/>
<comment type="catalytic activity">
    <reaction evidence="9">
        <text>ATP + H2O = ADP + phosphate + H(+)</text>
        <dbReference type="Rhea" id="RHEA:13065"/>
        <dbReference type="ChEBI" id="CHEBI:15377"/>
        <dbReference type="ChEBI" id="CHEBI:15378"/>
        <dbReference type="ChEBI" id="CHEBI:30616"/>
        <dbReference type="ChEBI" id="CHEBI:43474"/>
        <dbReference type="ChEBI" id="CHEBI:456216"/>
        <dbReference type="EC" id="5.6.2.4"/>
    </reaction>
</comment>
<dbReference type="GO" id="GO:0003676">
    <property type="term" value="F:nucleic acid binding"/>
    <property type="evidence" value="ECO:0007669"/>
    <property type="project" value="InterPro"/>
</dbReference>
<evidence type="ECO:0008006" key="15">
    <source>
        <dbReference type="Google" id="ProtNLM"/>
    </source>
</evidence>
<dbReference type="PROSITE" id="PS51194">
    <property type="entry name" value="HELICASE_CTER"/>
    <property type="match status" value="1"/>
</dbReference>
<evidence type="ECO:0000313" key="13">
    <source>
        <dbReference type="EMBL" id="EFA81654.1"/>
    </source>
</evidence>
<dbReference type="GO" id="GO:0005634">
    <property type="term" value="C:nucleus"/>
    <property type="evidence" value="ECO:0007669"/>
    <property type="project" value="UniProtKB-SubCell"/>
</dbReference>
<dbReference type="PROSITE" id="PS51192">
    <property type="entry name" value="HELICASE_ATP_BIND_1"/>
    <property type="match status" value="1"/>
</dbReference>
<protein>
    <recommendedName>
        <fullName evidence="15">DNA-directed DNA polymerase</fullName>
    </recommendedName>
</protein>
<dbReference type="Pfam" id="PF21099">
    <property type="entry name" value="POLQ_helical"/>
    <property type="match status" value="1"/>
</dbReference>
<dbReference type="Pfam" id="PF20470">
    <property type="entry name" value="HTH_61"/>
    <property type="match status" value="1"/>
</dbReference>
<keyword evidence="7" id="KW-0234">DNA repair</keyword>
<dbReference type="SUPFAM" id="SSF158702">
    <property type="entry name" value="Sec63 N-terminal domain-like"/>
    <property type="match status" value="1"/>
</dbReference>
<dbReference type="RefSeq" id="XP_020433771.1">
    <property type="nucleotide sequence ID" value="XM_020576522.1"/>
</dbReference>
<feature type="region of interest" description="Disordered" evidence="10">
    <location>
        <begin position="259"/>
        <end position="299"/>
    </location>
</feature>
<comment type="subcellular location">
    <subcellularLocation>
        <location evidence="1">Nucleus</location>
    </subcellularLocation>
</comment>
<evidence type="ECO:0000256" key="3">
    <source>
        <dbReference type="ARBA" id="ARBA00022763"/>
    </source>
</evidence>
<dbReference type="Pfam" id="PF00271">
    <property type="entry name" value="Helicase_C"/>
    <property type="match status" value="1"/>
</dbReference>
<dbReference type="GO" id="GO:0006281">
    <property type="term" value="P:DNA repair"/>
    <property type="evidence" value="ECO:0007669"/>
    <property type="project" value="UniProtKB-KW"/>
</dbReference>
<dbReference type="SUPFAM" id="SSF52540">
    <property type="entry name" value="P-loop containing nucleoside triphosphate hydrolases"/>
    <property type="match status" value="1"/>
</dbReference>
<dbReference type="Pfam" id="PF00270">
    <property type="entry name" value="DEAD"/>
    <property type="match status" value="1"/>
</dbReference>
<evidence type="ECO:0000256" key="9">
    <source>
        <dbReference type="ARBA" id="ARBA00048988"/>
    </source>
</evidence>
<dbReference type="InterPro" id="IPR027417">
    <property type="entry name" value="P-loop_NTPase"/>
</dbReference>
<dbReference type="EMBL" id="ADBJ01000025">
    <property type="protein sequence ID" value="EFA81654.1"/>
    <property type="molecule type" value="Genomic_DNA"/>
</dbReference>
<dbReference type="FunFam" id="3.40.50.300:FF:000813">
    <property type="entry name" value="helicase POLQ-like isoform X1"/>
    <property type="match status" value="1"/>
</dbReference>
<evidence type="ECO:0000256" key="4">
    <source>
        <dbReference type="ARBA" id="ARBA00022801"/>
    </source>
</evidence>
<dbReference type="GO" id="GO:0016787">
    <property type="term" value="F:hydrolase activity"/>
    <property type="evidence" value="ECO:0007669"/>
    <property type="project" value="UniProtKB-KW"/>
</dbReference>
<dbReference type="AlphaFoldDB" id="D3BAR7"/>
<dbReference type="CDD" id="cd18795">
    <property type="entry name" value="SF2_C_Ski2"/>
    <property type="match status" value="1"/>
</dbReference>
<evidence type="ECO:0000259" key="12">
    <source>
        <dbReference type="PROSITE" id="PS51194"/>
    </source>
</evidence>
<dbReference type="InterPro" id="IPR001650">
    <property type="entry name" value="Helicase_C-like"/>
</dbReference>
<feature type="compositionally biased region" description="Polar residues" evidence="10">
    <location>
        <begin position="275"/>
        <end position="285"/>
    </location>
</feature>
<dbReference type="InterPro" id="IPR048960">
    <property type="entry name" value="POLQ-like_helical"/>
</dbReference>
<dbReference type="InterPro" id="IPR050474">
    <property type="entry name" value="Hel308_SKI2-like"/>
</dbReference>
<dbReference type="Proteomes" id="UP000001396">
    <property type="component" value="Unassembled WGS sequence"/>
</dbReference>
<dbReference type="STRING" id="670386.D3BAR7"/>
<name>D3BAR7_HETP5</name>
<keyword evidence="2" id="KW-0547">Nucleotide-binding</keyword>
<evidence type="ECO:0000313" key="14">
    <source>
        <dbReference type="Proteomes" id="UP000001396"/>
    </source>
</evidence>
<dbReference type="InterPro" id="IPR011545">
    <property type="entry name" value="DEAD/DEAH_box_helicase_dom"/>
</dbReference>
<dbReference type="GO" id="GO:0005524">
    <property type="term" value="F:ATP binding"/>
    <property type="evidence" value="ECO:0007669"/>
    <property type="project" value="UniProtKB-KW"/>
</dbReference>
<dbReference type="Gene3D" id="1.10.3380.20">
    <property type="match status" value="1"/>
</dbReference>
<evidence type="ECO:0000256" key="8">
    <source>
        <dbReference type="ARBA" id="ARBA00023242"/>
    </source>
</evidence>
<evidence type="ECO:0000256" key="7">
    <source>
        <dbReference type="ARBA" id="ARBA00023204"/>
    </source>
</evidence>
<feature type="compositionally biased region" description="Low complexity" evidence="10">
    <location>
        <begin position="259"/>
        <end position="274"/>
    </location>
</feature>
<organism evidence="13 14">
    <name type="scientific">Heterostelium pallidum (strain ATCC 26659 / Pp 5 / PN500)</name>
    <name type="common">Cellular slime mold</name>
    <name type="synonym">Polysphondylium pallidum</name>
    <dbReference type="NCBI Taxonomy" id="670386"/>
    <lineage>
        <taxon>Eukaryota</taxon>
        <taxon>Amoebozoa</taxon>
        <taxon>Evosea</taxon>
        <taxon>Eumycetozoa</taxon>
        <taxon>Dictyostelia</taxon>
        <taxon>Acytosteliales</taxon>
        <taxon>Acytosteliaceae</taxon>
        <taxon>Heterostelium</taxon>
    </lineage>
</organism>
<dbReference type="FunCoup" id="D3BAR7">
    <property type="interactions" value="15"/>
</dbReference>
<gene>
    <name evidence="13" type="ORF">PPL_05648</name>
</gene>
<keyword evidence="4" id="KW-0378">Hydrolase</keyword>
<evidence type="ECO:0000256" key="2">
    <source>
        <dbReference type="ARBA" id="ARBA00022741"/>
    </source>
</evidence>
<dbReference type="OMA" id="WFRGGVY"/>
<evidence type="ECO:0000256" key="10">
    <source>
        <dbReference type="SAM" id="MobiDB-lite"/>
    </source>
</evidence>
<feature type="compositionally biased region" description="Low complexity" evidence="10">
    <location>
        <begin position="335"/>
        <end position="383"/>
    </location>
</feature>
<reference evidence="13 14" key="1">
    <citation type="journal article" date="2011" name="Genome Res.">
        <title>Phylogeny-wide analysis of social amoeba genomes highlights ancient origins for complex intercellular communication.</title>
        <authorList>
            <person name="Heidel A.J."/>
            <person name="Lawal H.M."/>
            <person name="Felder M."/>
            <person name="Schilde C."/>
            <person name="Helps N.R."/>
            <person name="Tunggal B."/>
            <person name="Rivero F."/>
            <person name="John U."/>
            <person name="Schleicher M."/>
            <person name="Eichinger L."/>
            <person name="Platzer M."/>
            <person name="Noegel A.A."/>
            <person name="Schaap P."/>
            <person name="Gloeckner G."/>
        </authorList>
    </citation>
    <scope>NUCLEOTIDE SEQUENCE [LARGE SCALE GENOMIC DNA]</scope>
    <source>
        <strain evidence="14">ATCC 26659 / Pp 5 / PN500</strain>
    </source>
</reference>
<feature type="domain" description="Helicase ATP-binding" evidence="11">
    <location>
        <begin position="515"/>
        <end position="685"/>
    </location>
</feature>
<keyword evidence="8" id="KW-0539">Nucleus</keyword>
<sequence>MNKRPIDNLHNNNLYSNNANNNNNNGFNQFTSNKSIKSGVTTKSPISSTTSFQNKSIISSHNYSNNINSLNNNNNFNYSNFNSNQNNNALNNNNHRFPNGVVYQTKILSNPTVNTISTSTLTTLLPATNSSAYPVNNNVNSFQSPPIISKPISKISTNPTTSPSSTAATTTTTTSTNSTTNNGHIQKQQLQPTTTSPIVSPTNNGFPSFNTTGQKVLGKFTGSKQQQPQQQQQPQIQQQQQQQIQQQNKIQTTSLNSISNNIQNKNNNGFINPNDTNISKSKSNVNQTTHNNHNKYKNKENVQNQQSIIKSAPQFQNNVINNRALNANTISNSIGSNSSNSSSSSSSSGSDSGSNSSAGHTSGSSNSNSNGSKTSSNSGSSASQFEFEFAEDETASEFCDELQSSQFSSFYDQNTSQNRQQIEDEFKFNLDDQSQDPHHSQLLLVPFNNDNNNNNNAKQSNTRKFVRKKVDPTTVSQRIEDCCKQLFDLPEMVSNIYIRRGIKTLYDWQKECLTDGNLLDGSNLIYSLPTSGGKTLVAEIILLRSAHLQKKKCLFIFPFVSIVTEKAESLVEFGQQLKFSVDAYYGIQGVIPVPPGNGIVVCTIEKANIIVNQMIEDKRMSEIGTVVIDELHMIGDGERGVLLEMLISKILFVTKGSVQVVGMSATIPNLAMMQRWFRGGVYEKQFRPVKLEEFVRFEEKIYAKPDGAPARLEESRQLEKGDNLVHLVKEVTSEGHSVLVFCHTIELTVSIAKKIATALPEERQVKKDEKDILLRNLGAATFPNADDNLKATVPSGVAFHNSTLTNDEREIIEQGFKERTLNVLCATSTLSAGVNLPAKRVIIRTPKMGYNFISTRLYKQMAGRAGRAGIDTSGESYLYCTDKREFDKAKSIITSDLEPVVSGLNDNPRQFQKIVLECISSGIANNIKIILEFFSCTFYCCNIIVPQAHKKLTALEYLTLELTNTLNELEKSGFIQKQKPKTDGIDHFGYEEKPMPPLDTPIEDVIWEPTGLGAATFKSSLSTDQARVVMKDLLANQAKGIILIDELQLCFITTPMFGLPFMKAEHWVMFKRIYQSIQDSKKEKYAIAKIIGISGDYIDNKANGDSELDQQTETSLANLHCRFYVAMALCDLIQENPLSVVSARYKLGRGTLQNLMQSSGSFAWMVVGQRCQTGYPAAR</sequence>
<dbReference type="CDD" id="cd18026">
    <property type="entry name" value="DEXHc_POLQ-like"/>
    <property type="match status" value="1"/>
</dbReference>
<feature type="compositionally biased region" description="Polar residues" evidence="10">
    <location>
        <begin position="183"/>
        <end position="214"/>
    </location>
</feature>
<keyword evidence="6" id="KW-0067">ATP-binding</keyword>
<keyword evidence="14" id="KW-1185">Reference proteome</keyword>
<evidence type="ECO:0000259" key="11">
    <source>
        <dbReference type="PROSITE" id="PS51192"/>
    </source>
</evidence>
<keyword evidence="3" id="KW-0227">DNA damage</keyword>
<evidence type="ECO:0000256" key="5">
    <source>
        <dbReference type="ARBA" id="ARBA00022806"/>
    </source>
</evidence>
<dbReference type="SMART" id="SM00490">
    <property type="entry name" value="HELICc"/>
    <property type="match status" value="1"/>
</dbReference>
<feature type="region of interest" description="Disordered" evidence="10">
    <location>
        <begin position="335"/>
        <end position="385"/>
    </location>
</feature>
<accession>D3BAR7</accession>
<comment type="caution">
    <text evidence="13">The sequence shown here is derived from an EMBL/GenBank/DDBJ whole genome shotgun (WGS) entry which is preliminary data.</text>
</comment>
<feature type="compositionally biased region" description="Low complexity" evidence="10">
    <location>
        <begin position="150"/>
        <end position="182"/>
    </location>
</feature>
<dbReference type="Gene3D" id="3.40.50.300">
    <property type="entry name" value="P-loop containing nucleotide triphosphate hydrolases"/>
    <property type="match status" value="2"/>
</dbReference>
<dbReference type="GO" id="GO:0043138">
    <property type="term" value="F:3'-5' DNA helicase activity"/>
    <property type="evidence" value="ECO:0007669"/>
    <property type="project" value="UniProtKB-EC"/>
</dbReference>
<evidence type="ECO:0000256" key="6">
    <source>
        <dbReference type="ARBA" id="ARBA00022840"/>
    </source>
</evidence>
<keyword evidence="5" id="KW-0347">Helicase</keyword>
<evidence type="ECO:0000256" key="1">
    <source>
        <dbReference type="ARBA" id="ARBA00004123"/>
    </source>
</evidence>
<proteinExistence type="predicted"/>